<evidence type="ECO:0000313" key="3">
    <source>
        <dbReference type="Proteomes" id="UP000736787"/>
    </source>
</evidence>
<name>A0A8T1AQG6_9STRA</name>
<comment type="caution">
    <text evidence="2">The sequence shown here is derived from an EMBL/GenBank/DDBJ whole genome shotgun (WGS) entry which is preliminary data.</text>
</comment>
<evidence type="ECO:0000259" key="1">
    <source>
        <dbReference type="Pfam" id="PF03184"/>
    </source>
</evidence>
<feature type="domain" description="DDE-1" evidence="1">
    <location>
        <begin position="222"/>
        <end position="306"/>
    </location>
</feature>
<gene>
    <name evidence="2" type="ORF">PC117_g25821</name>
</gene>
<reference evidence="2" key="1">
    <citation type="submission" date="2018-10" db="EMBL/GenBank/DDBJ databases">
        <title>Effector identification in a new, highly contiguous assembly of the strawberry crown rot pathogen Phytophthora cactorum.</title>
        <authorList>
            <person name="Armitage A.D."/>
            <person name="Nellist C.F."/>
            <person name="Bates H."/>
            <person name="Vickerstaff R.J."/>
            <person name="Harrison R.J."/>
        </authorList>
    </citation>
    <scope>NUCLEOTIDE SEQUENCE</scope>
    <source>
        <strain evidence="2">4040</strain>
    </source>
</reference>
<organism evidence="2 3">
    <name type="scientific">Phytophthora cactorum</name>
    <dbReference type="NCBI Taxonomy" id="29920"/>
    <lineage>
        <taxon>Eukaryota</taxon>
        <taxon>Sar</taxon>
        <taxon>Stramenopiles</taxon>
        <taxon>Oomycota</taxon>
        <taxon>Peronosporomycetes</taxon>
        <taxon>Peronosporales</taxon>
        <taxon>Peronosporaceae</taxon>
        <taxon>Phytophthora</taxon>
    </lineage>
</organism>
<dbReference type="GO" id="GO:0003676">
    <property type="term" value="F:nucleic acid binding"/>
    <property type="evidence" value="ECO:0007669"/>
    <property type="project" value="InterPro"/>
</dbReference>
<protein>
    <recommendedName>
        <fullName evidence="1">DDE-1 domain-containing protein</fullName>
    </recommendedName>
</protein>
<dbReference type="EMBL" id="RCMK01002129">
    <property type="protein sequence ID" value="KAG2884463.1"/>
    <property type="molecule type" value="Genomic_DNA"/>
</dbReference>
<sequence>MREALHTNAFRLKAADEAIAAGVTSALAQASDCHRTTIYRWKKRRDEIASATSSSTVLKSGRRGPKVRFPDLEQRLLDWVEDMRRNKVRAVTTGCLLVMSIKLEPRFLDTRTEAAAVKYLRRFRLRNRLSIHRITHKGRRKRSEVQVVADEFGHSMRYKLETGSVLAGYDKYEHLYNMNQTSIYVDMNPKTTITFRGDRDVDVVQGMSENSFHASVLLDEKVVLAVQKNAYCDERVMLESIKEVWTPSVSFCRVLLLDSLKVHKMNTVRAHLEDAMTDVEFVPAGATMLAQPMDVAVMAGFNRECRELAGMGTDFRCDNS</sequence>
<dbReference type="Proteomes" id="UP000736787">
    <property type="component" value="Unassembled WGS sequence"/>
</dbReference>
<dbReference type="Pfam" id="PF03184">
    <property type="entry name" value="DDE_1"/>
    <property type="match status" value="1"/>
</dbReference>
<proteinExistence type="predicted"/>
<dbReference type="VEuPathDB" id="FungiDB:PC110_g16199"/>
<dbReference type="AlphaFoldDB" id="A0A8T1AQG6"/>
<accession>A0A8T1AQG6</accession>
<evidence type="ECO:0000313" key="2">
    <source>
        <dbReference type="EMBL" id="KAG2884463.1"/>
    </source>
</evidence>
<dbReference type="InterPro" id="IPR004875">
    <property type="entry name" value="DDE_SF_endonuclease_dom"/>
</dbReference>